<evidence type="ECO:0000256" key="2">
    <source>
        <dbReference type="ARBA" id="ARBA00022452"/>
    </source>
</evidence>
<dbReference type="Proteomes" id="UP001202961">
    <property type="component" value="Unassembled WGS sequence"/>
</dbReference>
<evidence type="ECO:0000256" key="3">
    <source>
        <dbReference type="ARBA" id="ARBA00022692"/>
    </source>
</evidence>
<dbReference type="EMBL" id="JAMQBK010000015">
    <property type="protein sequence ID" value="MCM2369999.1"/>
    <property type="molecule type" value="Genomic_DNA"/>
</dbReference>
<evidence type="ECO:0000256" key="5">
    <source>
        <dbReference type="ARBA" id="ARBA00023237"/>
    </source>
</evidence>
<sequence length="627" mass="70359">MPKLNECRHSSIGQRRSQFHKVSWNIVVAITCVLATASLTWAQKGGTQSNVVNFAELQAVALGVTLEEGDTEIRPFEHGWWAPHVGVALQSQFVPQAISLEQLIIETLQHSEQIKVFSELPLIRETAVIEASAAFDWNHFMDTRWDDVSEPIGNSLTAGAGATRFNDHNWTGRSGVRKRTYTGGTFDVSQQFGFQDNNSEFFVPNPQGTSRLVLGFTQPLMGGRGTVYNKSLVVLAQIDRNAAKDEFRRQTESHLLEVTRAYWSLYLERASYFQRINLYLLGKQILDRLEARSTLDAADVQIAAARAAVASRQSDLVRAKAAVHNAQARLRSLVNSPALIDIELLPADVPTLDVNHVHLDESIAIAFQRRPEVLQAIKQNKAACVRLNMSRNELKPLLNLVTQTYLSGLEDQGDSLAAFSRQFDTGAPSYGIGFVYERPIGNRAAQTRLQRRRLELRQLEHQYATTLESIRYEVVVGVNELKTSAQELASKWLALETRQRQLEALESRWRQLPPRQNGAALALQDVLETQATVTNAEYEYLTAQLTYNLALVNLKKVTGTLLSSERINLQRYYECNLPTQQYSKAYANEMIVEDEINSDPINISDDSETQYGTPPPVTISPVLSYLE</sequence>
<dbReference type="PANTHER" id="PTHR30026:SF23">
    <property type="entry name" value="TO APRF-PUTATIVE OUTER MEMBRANE EFFLUX PROTEIN OR SECRETED ALKALINE PHOSPHATASE-RELATED"/>
    <property type="match status" value="1"/>
</dbReference>
<keyword evidence="2" id="KW-1134">Transmembrane beta strand</keyword>
<protein>
    <submittedName>
        <fullName evidence="6">TolC family protein</fullName>
    </submittedName>
</protein>
<keyword evidence="7" id="KW-1185">Reference proteome</keyword>
<proteinExistence type="predicted"/>
<comment type="caution">
    <text evidence="6">The sequence shown here is derived from an EMBL/GenBank/DDBJ whole genome shotgun (WGS) entry which is preliminary data.</text>
</comment>
<name>A0ABT0U045_9BACT</name>
<dbReference type="RefSeq" id="WP_250927667.1">
    <property type="nucleotide sequence ID" value="NZ_JAMQBK010000015.1"/>
</dbReference>
<evidence type="ECO:0000313" key="7">
    <source>
        <dbReference type="Proteomes" id="UP001202961"/>
    </source>
</evidence>
<evidence type="ECO:0000313" key="6">
    <source>
        <dbReference type="EMBL" id="MCM2369999.1"/>
    </source>
</evidence>
<evidence type="ECO:0000256" key="4">
    <source>
        <dbReference type="ARBA" id="ARBA00023136"/>
    </source>
</evidence>
<dbReference type="SUPFAM" id="SSF56954">
    <property type="entry name" value="Outer membrane efflux proteins (OEP)"/>
    <property type="match status" value="1"/>
</dbReference>
<organism evidence="6 7">
    <name type="scientific">Aporhodopirellula aestuarii</name>
    <dbReference type="NCBI Taxonomy" id="2950107"/>
    <lineage>
        <taxon>Bacteria</taxon>
        <taxon>Pseudomonadati</taxon>
        <taxon>Planctomycetota</taxon>
        <taxon>Planctomycetia</taxon>
        <taxon>Pirellulales</taxon>
        <taxon>Pirellulaceae</taxon>
        <taxon>Aporhodopirellula</taxon>
    </lineage>
</organism>
<keyword evidence="4" id="KW-0472">Membrane</keyword>
<evidence type="ECO:0000256" key="1">
    <source>
        <dbReference type="ARBA" id="ARBA00004442"/>
    </source>
</evidence>
<gene>
    <name evidence="6" type="ORF">NB063_05105</name>
</gene>
<reference evidence="6 7" key="1">
    <citation type="journal article" date="2022" name="Syst. Appl. Microbiol.">
        <title>Rhodopirellula aestuarii sp. nov., a novel member of the genus Rhodopirellula isolated from brackish sediments collected in the Tagus River estuary, Portugal.</title>
        <authorList>
            <person name="Vitorino I.R."/>
            <person name="Klimek D."/>
            <person name="Calusinska M."/>
            <person name="Lobo-da-Cunha A."/>
            <person name="Vasconcelos V."/>
            <person name="Lage O.M."/>
        </authorList>
    </citation>
    <scope>NUCLEOTIDE SEQUENCE [LARGE SCALE GENOMIC DNA]</scope>
    <source>
        <strain evidence="6 7">ICT_H3.1</strain>
    </source>
</reference>
<keyword evidence="5" id="KW-0998">Cell outer membrane</keyword>
<keyword evidence="3" id="KW-0812">Transmembrane</keyword>
<dbReference type="Gene3D" id="1.20.1600.10">
    <property type="entry name" value="Outer membrane efflux proteins (OEP)"/>
    <property type="match status" value="1"/>
</dbReference>
<accession>A0ABT0U045</accession>
<dbReference type="PANTHER" id="PTHR30026">
    <property type="entry name" value="OUTER MEMBRANE PROTEIN TOLC"/>
    <property type="match status" value="1"/>
</dbReference>
<dbReference type="InterPro" id="IPR051906">
    <property type="entry name" value="TolC-like"/>
</dbReference>
<comment type="subcellular location">
    <subcellularLocation>
        <location evidence="1">Cell outer membrane</location>
    </subcellularLocation>
</comment>